<dbReference type="Proteomes" id="UP001172155">
    <property type="component" value="Unassembled WGS sequence"/>
</dbReference>
<feature type="compositionally biased region" description="Low complexity" evidence="1">
    <location>
        <begin position="30"/>
        <end position="39"/>
    </location>
</feature>
<dbReference type="PANTHER" id="PTHR39477">
    <property type="entry name" value="CHROMOSOME 8, WHOLE GENOME SHOTGUN SEQUENCE"/>
    <property type="match status" value="1"/>
</dbReference>
<evidence type="ECO:0000256" key="1">
    <source>
        <dbReference type="SAM" id="MobiDB-lite"/>
    </source>
</evidence>
<organism evidence="3 4">
    <name type="scientific">Schizothecium vesticola</name>
    <dbReference type="NCBI Taxonomy" id="314040"/>
    <lineage>
        <taxon>Eukaryota</taxon>
        <taxon>Fungi</taxon>
        <taxon>Dikarya</taxon>
        <taxon>Ascomycota</taxon>
        <taxon>Pezizomycotina</taxon>
        <taxon>Sordariomycetes</taxon>
        <taxon>Sordariomycetidae</taxon>
        <taxon>Sordariales</taxon>
        <taxon>Schizotheciaceae</taxon>
        <taxon>Schizothecium</taxon>
    </lineage>
</organism>
<evidence type="ECO:0000259" key="2">
    <source>
        <dbReference type="Pfam" id="PF24845"/>
    </source>
</evidence>
<reference evidence="3" key="1">
    <citation type="submission" date="2023-06" db="EMBL/GenBank/DDBJ databases">
        <title>Genome-scale phylogeny and comparative genomics of the fungal order Sordariales.</title>
        <authorList>
            <consortium name="Lawrence Berkeley National Laboratory"/>
            <person name="Hensen N."/>
            <person name="Bonometti L."/>
            <person name="Westerberg I."/>
            <person name="Brannstrom I.O."/>
            <person name="Guillou S."/>
            <person name="Cros-Aarteil S."/>
            <person name="Calhoun S."/>
            <person name="Haridas S."/>
            <person name="Kuo A."/>
            <person name="Mondo S."/>
            <person name="Pangilinan J."/>
            <person name="Riley R."/>
            <person name="LaButti K."/>
            <person name="Andreopoulos B."/>
            <person name="Lipzen A."/>
            <person name="Chen C."/>
            <person name="Yanf M."/>
            <person name="Daum C."/>
            <person name="Ng V."/>
            <person name="Clum A."/>
            <person name="Steindorff A."/>
            <person name="Ohm R."/>
            <person name="Martin F."/>
            <person name="Silar P."/>
            <person name="Natvig D."/>
            <person name="Lalanne C."/>
            <person name="Gautier V."/>
            <person name="Ament-velasquez S.L."/>
            <person name="Kruys A."/>
            <person name="Hutchinson M.I."/>
            <person name="Powell A.J."/>
            <person name="Barry K."/>
            <person name="Miller A.N."/>
            <person name="Grigoriev I.V."/>
            <person name="Debuchy R."/>
            <person name="Gladieux P."/>
            <person name="Thoren M.H."/>
            <person name="Johannesson H."/>
        </authorList>
    </citation>
    <scope>NUCLEOTIDE SEQUENCE</scope>
    <source>
        <strain evidence="3">SMH3187-1</strain>
    </source>
</reference>
<sequence>MNILSWVMSFGGEEEQQGQQSVTPNPYHPSPSSSSDDNNLLHAAHHASHLTDLSPAFFTPLLRTISDHLSQLTAQPLDEELAVRHHKQYFPRPTSSPSPPEAATARGLGDAAALQALRMFRLPMTYDAGRRMTGRNAFVGLAMAQAVRLWEEQREEGNVGAGVEVEGVVRKAGEVAVWLWARRGEVEARGRGWEGESEKRGEGMV</sequence>
<dbReference type="AlphaFoldDB" id="A0AA40K4P7"/>
<protein>
    <recommendedName>
        <fullName evidence="2">DUF7721 domain-containing protein</fullName>
    </recommendedName>
</protein>
<name>A0AA40K4P7_9PEZI</name>
<feature type="domain" description="DUF7721" evidence="2">
    <location>
        <begin position="42"/>
        <end position="120"/>
    </location>
</feature>
<evidence type="ECO:0000313" key="3">
    <source>
        <dbReference type="EMBL" id="KAK0745813.1"/>
    </source>
</evidence>
<dbReference type="Pfam" id="PF24845">
    <property type="entry name" value="DUF7721"/>
    <property type="match status" value="1"/>
</dbReference>
<dbReference type="PANTHER" id="PTHR39477:SF1">
    <property type="entry name" value="BETA-FLANKING PROTEIN"/>
    <property type="match status" value="1"/>
</dbReference>
<evidence type="ECO:0000313" key="4">
    <source>
        <dbReference type="Proteomes" id="UP001172155"/>
    </source>
</evidence>
<accession>A0AA40K4P7</accession>
<keyword evidence="4" id="KW-1185">Reference proteome</keyword>
<dbReference type="InterPro" id="IPR056138">
    <property type="entry name" value="DUF7721"/>
</dbReference>
<gene>
    <name evidence="3" type="ORF">B0T18DRAFT_428891</name>
</gene>
<feature type="region of interest" description="Disordered" evidence="1">
    <location>
        <begin position="12"/>
        <end position="39"/>
    </location>
</feature>
<dbReference type="EMBL" id="JAUKUD010000004">
    <property type="protein sequence ID" value="KAK0745813.1"/>
    <property type="molecule type" value="Genomic_DNA"/>
</dbReference>
<proteinExistence type="predicted"/>
<comment type="caution">
    <text evidence="3">The sequence shown here is derived from an EMBL/GenBank/DDBJ whole genome shotgun (WGS) entry which is preliminary data.</text>
</comment>